<sequence>MDESSVQGGSHIYQHTFHHFQKLGYEAMPVDLQVSFGKGDEVRGFPPHLRSVWLIHSDHFGLDRAPYRSIAEDLSSPLDTPARSRLRLDSHQDFIQDVGLSEEFTDYMVLPALAFSYGTGNATPNLPIVMMECLYASPTYDMSRVSFTANGRRRWRGMESSPVEHQTCYLSPTFTKSESRPSTPDVRKRTSTTQLAKTRNFPLTRRNMTRSSFSRSQIRQSGSLAKRHAVWKNVYWPIQNGATMLRSPIHSVVIAAPKRVSRPNQDIGYIRKYYTFELDPKQAAAAAGGRDDSARVRMGENEFEPMFLIKQVPVNPHLLEMCFNYSASSISSPQPSRSRITCYQTILLNKNDQHCW</sequence>
<evidence type="ECO:0000313" key="1">
    <source>
        <dbReference type="EMBL" id="WVO22392.1"/>
    </source>
</evidence>
<accession>A0ABZ2AVG4</accession>
<protein>
    <submittedName>
        <fullName evidence="1">Uncharacterized protein</fullName>
    </submittedName>
</protein>
<keyword evidence="2" id="KW-1185">Reference proteome</keyword>
<dbReference type="Proteomes" id="UP001432216">
    <property type="component" value="Chromosome 5"/>
</dbReference>
<evidence type="ECO:0000313" key="2">
    <source>
        <dbReference type="Proteomes" id="UP001432216"/>
    </source>
</evidence>
<name>A0ABZ2AVG4_9TREE</name>
<dbReference type="GeneID" id="89990494"/>
<proteinExistence type="predicted"/>
<gene>
    <name evidence="1" type="ORF">IAS62_003722</name>
</gene>
<dbReference type="EMBL" id="CP143810">
    <property type="protein sequence ID" value="WVO22392.1"/>
    <property type="molecule type" value="Genomic_DNA"/>
</dbReference>
<reference evidence="1 2" key="1">
    <citation type="submission" date="2024-01" db="EMBL/GenBank/DDBJ databases">
        <title>Comparative genomics of Cryptococcus and Kwoniella reveals pathogenesis evolution and contrasting modes of karyotype evolution via chromosome fusion or intercentromeric recombination.</title>
        <authorList>
            <person name="Coelho M.A."/>
            <person name="David-Palma M."/>
            <person name="Shea T."/>
            <person name="Bowers K."/>
            <person name="McGinley-Smith S."/>
            <person name="Mohammad A.W."/>
            <person name="Gnirke A."/>
            <person name="Yurkov A.M."/>
            <person name="Nowrousian M."/>
            <person name="Sun S."/>
            <person name="Cuomo C.A."/>
            <person name="Heitman J."/>
        </authorList>
    </citation>
    <scope>NUCLEOTIDE SEQUENCE [LARGE SCALE GENOMIC DNA]</scope>
    <source>
        <strain evidence="1 2">7685027</strain>
    </source>
</reference>
<organism evidence="1 2">
    <name type="scientific">Cryptococcus decagattii</name>
    <dbReference type="NCBI Taxonomy" id="1859122"/>
    <lineage>
        <taxon>Eukaryota</taxon>
        <taxon>Fungi</taxon>
        <taxon>Dikarya</taxon>
        <taxon>Basidiomycota</taxon>
        <taxon>Agaricomycotina</taxon>
        <taxon>Tremellomycetes</taxon>
        <taxon>Tremellales</taxon>
        <taxon>Cryptococcaceae</taxon>
        <taxon>Cryptococcus</taxon>
        <taxon>Cryptococcus gattii species complex</taxon>
    </lineage>
</organism>
<dbReference type="RefSeq" id="XP_064721631.1">
    <property type="nucleotide sequence ID" value="XM_064865559.1"/>
</dbReference>